<dbReference type="PANTHER" id="PTHR43434:SF20">
    <property type="entry name" value="5'-NUCLEOTIDASE"/>
    <property type="match status" value="1"/>
</dbReference>
<dbReference type="SFLD" id="SFLDG01135">
    <property type="entry name" value="C1.5.6:_HAD__Beta-PGM__Phospha"/>
    <property type="match status" value="1"/>
</dbReference>
<dbReference type="Proteomes" id="UP000028185">
    <property type="component" value="Chromosome"/>
</dbReference>
<dbReference type="EMBL" id="CP008921">
    <property type="protein sequence ID" value="AIG43949.1"/>
    <property type="molecule type" value="Genomic_DNA"/>
</dbReference>
<dbReference type="AlphaFoldDB" id="A0A075SI34"/>
<dbReference type="CDD" id="cd04302">
    <property type="entry name" value="HAD_5NT"/>
    <property type="match status" value="1"/>
</dbReference>
<sequence length="216" mass="24076">MYQTILFDLDGTLTDSGQGILNSVAYALEKMGIEEPDTANLNRFIGPPLYESFSRFYQLSPEDTQSAVDAFRIYFKEKGMFENQLYPGIIPLLEELRTAGKTLVIATSKPEIFAKQILEHFGIAHYFDVIAGASLDSSRISKADVIGYAINQLEAFPKHAVMIGDREHDIEGARMHQLPAIGVLYGYGNKQEFEKAGATMIVETVQDSKRVLLTTE</sequence>
<protein>
    <submittedName>
        <fullName evidence="1">5'-nucleotidase</fullName>
    </submittedName>
</protein>
<dbReference type="InterPro" id="IPR041492">
    <property type="entry name" value="HAD_2"/>
</dbReference>
<organism evidence="1 2">
    <name type="scientific">Streptococcus suis 6407</name>
    <dbReference type="NCBI Taxonomy" id="1214179"/>
    <lineage>
        <taxon>Bacteria</taxon>
        <taxon>Bacillati</taxon>
        <taxon>Bacillota</taxon>
        <taxon>Bacilli</taxon>
        <taxon>Lactobacillales</taxon>
        <taxon>Streptococcaceae</taxon>
        <taxon>Streptococcus</taxon>
    </lineage>
</organism>
<dbReference type="SUPFAM" id="SSF56784">
    <property type="entry name" value="HAD-like"/>
    <property type="match status" value="1"/>
</dbReference>
<accession>A0A075SI34</accession>
<dbReference type="RefSeq" id="WP_024381984.1">
    <property type="nucleotide sequence ID" value="NZ_ALLE01000010.1"/>
</dbReference>
<dbReference type="SFLD" id="SFLDG01129">
    <property type="entry name" value="C1.5:_HAD__Beta-PGM__Phosphata"/>
    <property type="match status" value="1"/>
</dbReference>
<dbReference type="Gene3D" id="1.10.150.240">
    <property type="entry name" value="Putative phosphatase, domain 2"/>
    <property type="match status" value="1"/>
</dbReference>
<dbReference type="FunFam" id="3.40.50.1000:FF:000022">
    <property type="entry name" value="Phosphoglycolate phosphatase"/>
    <property type="match status" value="1"/>
</dbReference>
<name>A0A075SI34_STRSU</name>
<dbReference type="PANTHER" id="PTHR43434">
    <property type="entry name" value="PHOSPHOGLYCOLATE PHOSPHATASE"/>
    <property type="match status" value="1"/>
</dbReference>
<dbReference type="InterPro" id="IPR023214">
    <property type="entry name" value="HAD_sf"/>
</dbReference>
<dbReference type="InterPro" id="IPR006439">
    <property type="entry name" value="HAD-SF_hydro_IA"/>
</dbReference>
<evidence type="ECO:0000313" key="1">
    <source>
        <dbReference type="EMBL" id="AIG43949.1"/>
    </source>
</evidence>
<dbReference type="PATRIC" id="fig|1214179.4.peg.1566"/>
<dbReference type="Gene3D" id="3.40.50.1000">
    <property type="entry name" value="HAD superfamily/HAD-like"/>
    <property type="match status" value="1"/>
</dbReference>
<proteinExistence type="predicted"/>
<dbReference type="GO" id="GO:0005829">
    <property type="term" value="C:cytosol"/>
    <property type="evidence" value="ECO:0007669"/>
    <property type="project" value="TreeGrafter"/>
</dbReference>
<dbReference type="InterPro" id="IPR023198">
    <property type="entry name" value="PGP-like_dom2"/>
</dbReference>
<dbReference type="GO" id="GO:0004713">
    <property type="term" value="F:protein tyrosine kinase activity"/>
    <property type="evidence" value="ECO:0007669"/>
    <property type="project" value="TreeGrafter"/>
</dbReference>
<gene>
    <name evidence="1" type="ORF">ID09_07945</name>
</gene>
<dbReference type="NCBIfam" id="TIGR01549">
    <property type="entry name" value="HAD-SF-IA-v1"/>
    <property type="match status" value="1"/>
</dbReference>
<reference evidence="1 2" key="1">
    <citation type="journal article" date="2014" name="Genome Announc.">
        <title>Whole-Genome Sequence of Streptococcus suis Serotype 4 Reference Strain 6407.</title>
        <authorList>
            <person name="Wang K."/>
            <person name="Chen J."/>
            <person name="Yao H."/>
            <person name="Lu C."/>
        </authorList>
    </citation>
    <scope>NUCLEOTIDE SEQUENCE [LARGE SCALE GENOMIC DNA]</scope>
    <source>
        <strain evidence="1">6407</strain>
    </source>
</reference>
<dbReference type="InterPro" id="IPR036412">
    <property type="entry name" value="HAD-like_sf"/>
</dbReference>
<dbReference type="SFLD" id="SFLDS00003">
    <property type="entry name" value="Haloacid_Dehalogenase"/>
    <property type="match status" value="1"/>
</dbReference>
<dbReference type="HOGENOM" id="CLU_045011_19_4_9"/>
<dbReference type="InterPro" id="IPR050155">
    <property type="entry name" value="HAD-like_hydrolase_sf"/>
</dbReference>
<evidence type="ECO:0000313" key="2">
    <source>
        <dbReference type="Proteomes" id="UP000028185"/>
    </source>
</evidence>
<dbReference type="Pfam" id="PF13419">
    <property type="entry name" value="HAD_2"/>
    <property type="match status" value="1"/>
</dbReference>